<dbReference type="EMBL" id="JANPWZ010000197">
    <property type="protein sequence ID" value="KAJ3578568.1"/>
    <property type="molecule type" value="Genomic_DNA"/>
</dbReference>
<feature type="domain" description="Dynamin N-terminal" evidence="1">
    <location>
        <begin position="17"/>
        <end position="63"/>
    </location>
</feature>
<dbReference type="InterPro" id="IPR027417">
    <property type="entry name" value="P-loop_NTPase"/>
</dbReference>
<sequence length="197" mass="21500">MLTSLGLTTESDVASVRNTVKSRHSSSVLAVMPCNVDIATQEILKLSEAVDPNGVRTMGALTKPDLASEKATQGRLASRFQAVTQSVLNGYYSSDSIFDTVPSLKLVTAKMGLNETFSEIFLKRGHKRQSSAVDEEAAVFSNISDETPRLELTECPDLRDIVSSDDYSCPKPLEGFIEEHIKDIFKSSRGPEIGTIR</sequence>
<dbReference type="GO" id="GO:0003924">
    <property type="term" value="F:GTPase activity"/>
    <property type="evidence" value="ECO:0007669"/>
    <property type="project" value="TreeGrafter"/>
</dbReference>
<dbReference type="Proteomes" id="UP001148614">
    <property type="component" value="Unassembled WGS sequence"/>
</dbReference>
<keyword evidence="3" id="KW-1185">Reference proteome</keyword>
<evidence type="ECO:0000259" key="1">
    <source>
        <dbReference type="Pfam" id="PF00350"/>
    </source>
</evidence>
<gene>
    <name evidence="2" type="ORF">NPX13_g1995</name>
</gene>
<reference evidence="2" key="1">
    <citation type="submission" date="2022-07" db="EMBL/GenBank/DDBJ databases">
        <title>Genome Sequence of Xylaria arbuscula.</title>
        <authorList>
            <person name="Buettner E."/>
        </authorList>
    </citation>
    <scope>NUCLEOTIDE SEQUENCE</scope>
    <source>
        <strain evidence="2">VT107</strain>
    </source>
</reference>
<dbReference type="PRINTS" id="PR00195">
    <property type="entry name" value="DYNAMIN"/>
</dbReference>
<dbReference type="SUPFAM" id="SSF52540">
    <property type="entry name" value="P-loop containing nucleoside triphosphate hydrolases"/>
    <property type="match status" value="1"/>
</dbReference>
<dbReference type="PANTHER" id="PTHR11566">
    <property type="entry name" value="DYNAMIN"/>
    <property type="match status" value="1"/>
</dbReference>
<comment type="caution">
    <text evidence="2">The sequence shown here is derived from an EMBL/GenBank/DDBJ whole genome shotgun (WGS) entry which is preliminary data.</text>
</comment>
<dbReference type="GO" id="GO:0008017">
    <property type="term" value="F:microtubule binding"/>
    <property type="evidence" value="ECO:0007669"/>
    <property type="project" value="TreeGrafter"/>
</dbReference>
<organism evidence="2 3">
    <name type="scientific">Xylaria arbuscula</name>
    <dbReference type="NCBI Taxonomy" id="114810"/>
    <lineage>
        <taxon>Eukaryota</taxon>
        <taxon>Fungi</taxon>
        <taxon>Dikarya</taxon>
        <taxon>Ascomycota</taxon>
        <taxon>Pezizomycotina</taxon>
        <taxon>Sordariomycetes</taxon>
        <taxon>Xylariomycetidae</taxon>
        <taxon>Xylariales</taxon>
        <taxon>Xylariaceae</taxon>
        <taxon>Xylaria</taxon>
    </lineage>
</organism>
<dbReference type="Pfam" id="PF00350">
    <property type="entry name" value="Dynamin_N"/>
    <property type="match status" value="1"/>
</dbReference>
<dbReference type="InterPro" id="IPR045063">
    <property type="entry name" value="Dynamin_N"/>
</dbReference>
<proteinExistence type="predicted"/>
<dbReference type="GO" id="GO:0005874">
    <property type="term" value="C:microtubule"/>
    <property type="evidence" value="ECO:0007669"/>
    <property type="project" value="TreeGrafter"/>
</dbReference>
<dbReference type="GO" id="GO:0016020">
    <property type="term" value="C:membrane"/>
    <property type="evidence" value="ECO:0007669"/>
    <property type="project" value="TreeGrafter"/>
</dbReference>
<accession>A0A9W8NK09</accession>
<dbReference type="AlphaFoldDB" id="A0A9W8NK09"/>
<evidence type="ECO:0000313" key="2">
    <source>
        <dbReference type="EMBL" id="KAJ3578568.1"/>
    </source>
</evidence>
<dbReference type="GO" id="GO:0005737">
    <property type="term" value="C:cytoplasm"/>
    <property type="evidence" value="ECO:0007669"/>
    <property type="project" value="TreeGrafter"/>
</dbReference>
<name>A0A9W8NK09_9PEZI</name>
<dbReference type="InterPro" id="IPR022812">
    <property type="entry name" value="Dynamin"/>
</dbReference>
<protein>
    <recommendedName>
        <fullName evidence="1">Dynamin N-terminal domain-containing protein</fullName>
    </recommendedName>
</protein>
<evidence type="ECO:0000313" key="3">
    <source>
        <dbReference type="Proteomes" id="UP001148614"/>
    </source>
</evidence>
<dbReference type="Gene3D" id="3.40.50.300">
    <property type="entry name" value="P-loop containing nucleotide triphosphate hydrolases"/>
    <property type="match status" value="1"/>
</dbReference>